<gene>
    <name evidence="3" type="ORF">EMWEY_00006620</name>
</gene>
<evidence type="ECO:0000313" key="3">
    <source>
        <dbReference type="EMBL" id="CDJ60477.1"/>
    </source>
</evidence>
<dbReference type="VEuPathDB" id="ToxoDB:EMWEY_00006620"/>
<dbReference type="OMA" id="RTKHYRY"/>
<dbReference type="RefSeq" id="XP_013337127.1">
    <property type="nucleotide sequence ID" value="XM_013481673.1"/>
</dbReference>
<feature type="coiled-coil region" evidence="1">
    <location>
        <begin position="155"/>
        <end position="185"/>
    </location>
</feature>
<proteinExistence type="predicted"/>
<evidence type="ECO:0000256" key="1">
    <source>
        <dbReference type="SAM" id="Coils"/>
    </source>
</evidence>
<dbReference type="EMBL" id="HG721856">
    <property type="protein sequence ID" value="CDJ60477.1"/>
    <property type="molecule type" value="Genomic_DNA"/>
</dbReference>
<keyword evidence="4" id="KW-1185">Reference proteome</keyword>
<dbReference type="GeneID" id="25334648"/>
<reference evidence="3" key="1">
    <citation type="submission" date="2013-10" db="EMBL/GenBank/DDBJ databases">
        <title>Genomic analysis of the causative agents of coccidiosis in chickens.</title>
        <authorList>
            <person name="Reid A.J."/>
            <person name="Blake D."/>
            <person name="Billington K."/>
            <person name="Browne H."/>
            <person name="Dunn M."/>
            <person name="Hung S."/>
            <person name="Kawahara F."/>
            <person name="Miranda-Saavedra D."/>
            <person name="Mourier T."/>
            <person name="Nagra H."/>
            <person name="Otto T.D."/>
            <person name="Rawlings N."/>
            <person name="Sanchez A."/>
            <person name="Sanders M."/>
            <person name="Subramaniam C."/>
            <person name="Tay Y."/>
            <person name="Dear P."/>
            <person name="Doerig C."/>
            <person name="Gruber A."/>
            <person name="Parkinson J."/>
            <person name="Shirley M."/>
            <person name="Wan K.L."/>
            <person name="Berriman M."/>
            <person name="Tomley F."/>
            <person name="Pain A."/>
        </authorList>
    </citation>
    <scope>NUCLEOTIDE SEQUENCE [LARGE SCALE GENOMIC DNA]</scope>
    <source>
        <strain evidence="3">Weybridge</strain>
    </source>
</reference>
<dbReference type="AlphaFoldDB" id="U6M8E3"/>
<organism evidence="3 4">
    <name type="scientific">Eimeria maxima</name>
    <name type="common">Coccidian parasite</name>
    <dbReference type="NCBI Taxonomy" id="5804"/>
    <lineage>
        <taxon>Eukaryota</taxon>
        <taxon>Sar</taxon>
        <taxon>Alveolata</taxon>
        <taxon>Apicomplexa</taxon>
        <taxon>Conoidasida</taxon>
        <taxon>Coccidia</taxon>
        <taxon>Eucoccidiorida</taxon>
        <taxon>Eimeriorina</taxon>
        <taxon>Eimeriidae</taxon>
        <taxon>Eimeria</taxon>
    </lineage>
</organism>
<keyword evidence="1" id="KW-0175">Coiled coil</keyword>
<sequence>MEEPVKPVSSGDEDGSVGSSNGINGPDPTPPQLATSGDSGNQVSEPTDECSHSQAANESVTDDQCEGASPATLTLLERLRAKRLARDSRMWDVEDADLEAALLTEVELHINRGSSDASDDLSSTDSTLLCPITRAMSSVEFDKISSVPYHAQYQRVVEQEEDAEMERLLRQLEEEQQAMRDLAVAQRYQLMQEQIAVIQKQLGRGDSNIPDLEWLMANDPENNQELDEVMAAFAARDDDLPQEAPEEPEIPLTCKNIFCRCPWRGDMKKDEKALAPAQYGDHKSLGGRPYACSETVQHFGLQIPVFRAFIQHPLGPDTMPPGYASVYRRYHEFVFGEEKTKGGESGIESPIQPIVGLIILGLAFVLAQELKGRRSKIGIYFLAVMGLIDKTHVLNEEVFGTVAFIGLSRANTWEIMGLLDLAYEHDFDAIAITPPGHGNTTQVEDEGGGFWSSSNFLKHAVESCLGVSLARTVVVSHSNFVTRKYFLPFLMSDIALGFVLFDSSVGTEWMDEYDTDVNDHKFYQVRTKHYRYVGKRRLAAVDSIIHFLDAKEEVTNALYRVSYQVVDLEFTEENDLGTKTWHAQHMAFRKEIPRVLSATSLKGYCRADPEGADDAFPTNSTLGPFDFFPGKYKVKASKKPGWDTARKRLRETPLDAPADEGMESRLVNSEYFDPLRVALAEFLEDLKTLSLEGKLQVEQLRPLRYNNRQAEYDKSREHTTTIDPMTVYCVQESKAIMPATRSIATSEIPPVRLVDPEKYWLQKKVQALRSTSTTTATPPPAVKKLNPVKQKDIRLPSLGAILSRWIP</sequence>
<evidence type="ECO:0000256" key="2">
    <source>
        <dbReference type="SAM" id="MobiDB-lite"/>
    </source>
</evidence>
<feature type="region of interest" description="Disordered" evidence="2">
    <location>
        <begin position="1"/>
        <end position="67"/>
    </location>
</feature>
<feature type="compositionally biased region" description="Polar residues" evidence="2">
    <location>
        <begin position="32"/>
        <end position="45"/>
    </location>
</feature>
<reference evidence="3" key="2">
    <citation type="submission" date="2013-10" db="EMBL/GenBank/DDBJ databases">
        <authorList>
            <person name="Aslett M."/>
        </authorList>
    </citation>
    <scope>NUCLEOTIDE SEQUENCE [LARGE SCALE GENOMIC DNA]</scope>
    <source>
        <strain evidence="3">Weybridge</strain>
    </source>
</reference>
<evidence type="ECO:0000313" key="4">
    <source>
        <dbReference type="Proteomes" id="UP000030763"/>
    </source>
</evidence>
<protein>
    <submittedName>
        <fullName evidence="3">Uncharacterized protein</fullName>
    </submittedName>
</protein>
<dbReference type="Proteomes" id="UP000030763">
    <property type="component" value="Unassembled WGS sequence"/>
</dbReference>
<dbReference type="OrthoDB" id="344193at2759"/>
<name>U6M8E3_EIMMA</name>
<accession>U6M8E3</accession>